<gene>
    <name evidence="2" type="ORF">GZ77_21735</name>
</gene>
<keyword evidence="3" id="KW-1185">Reference proteome</keyword>
<organism evidence="2 3">
    <name type="scientific">Endozoicomonas montiporae</name>
    <dbReference type="NCBI Taxonomy" id="1027273"/>
    <lineage>
        <taxon>Bacteria</taxon>
        <taxon>Pseudomonadati</taxon>
        <taxon>Pseudomonadota</taxon>
        <taxon>Gammaproteobacteria</taxon>
        <taxon>Oceanospirillales</taxon>
        <taxon>Endozoicomonadaceae</taxon>
        <taxon>Endozoicomonas</taxon>
    </lineage>
</organism>
<proteinExistence type="predicted"/>
<dbReference type="Proteomes" id="UP000028006">
    <property type="component" value="Unassembled WGS sequence"/>
</dbReference>
<accession>A0A081N3L5</accession>
<dbReference type="EMBL" id="JOKG01000004">
    <property type="protein sequence ID" value="KEQ13038.1"/>
    <property type="molecule type" value="Genomic_DNA"/>
</dbReference>
<feature type="compositionally biased region" description="Low complexity" evidence="1">
    <location>
        <begin position="1"/>
        <end position="14"/>
    </location>
</feature>
<sequence length="145" mass="16994">MFGVGQHSQVPQRPQRQRHRRCNSFPGAINNRETRTGQSARAYNRSVEQRYGLINALGDLLERVTFKLKPIGDFLCKHFSWENLTKIGREAKHQVRQGVYDVQKEMAGSDWKRAKLEAKQRKTEFQHKGSEQVNSIKQRLNRWFG</sequence>
<dbReference type="RefSeq" id="WP_145912706.1">
    <property type="nucleotide sequence ID" value="NZ_JOKG01000004.1"/>
</dbReference>
<dbReference type="AlphaFoldDB" id="A0A081N3L5"/>
<feature type="region of interest" description="Disordered" evidence="1">
    <location>
        <begin position="1"/>
        <end position="42"/>
    </location>
</feature>
<evidence type="ECO:0000313" key="3">
    <source>
        <dbReference type="Proteomes" id="UP000028006"/>
    </source>
</evidence>
<evidence type="ECO:0000256" key="1">
    <source>
        <dbReference type="SAM" id="MobiDB-lite"/>
    </source>
</evidence>
<name>A0A081N3L5_9GAMM</name>
<comment type="caution">
    <text evidence="2">The sequence shown here is derived from an EMBL/GenBank/DDBJ whole genome shotgun (WGS) entry which is preliminary data.</text>
</comment>
<protein>
    <submittedName>
        <fullName evidence="2">Uncharacterized protein</fullName>
    </submittedName>
</protein>
<reference evidence="2 3" key="1">
    <citation type="submission" date="2014-06" db="EMBL/GenBank/DDBJ databases">
        <title>Whole Genome Sequences of Three Symbiotic Endozoicomonas Bacteria.</title>
        <authorList>
            <person name="Neave M.J."/>
            <person name="Apprill A."/>
            <person name="Voolstra C.R."/>
        </authorList>
    </citation>
    <scope>NUCLEOTIDE SEQUENCE [LARGE SCALE GENOMIC DNA]</scope>
    <source>
        <strain evidence="2 3">LMG 24815</strain>
    </source>
</reference>
<evidence type="ECO:0000313" key="2">
    <source>
        <dbReference type="EMBL" id="KEQ13038.1"/>
    </source>
</evidence>